<protein>
    <submittedName>
        <fullName evidence="1">Uncharacterized protein</fullName>
    </submittedName>
</protein>
<organism evidence="1 2">
    <name type="scientific">Candidatus Thiodiazotropha endolucinida</name>
    <dbReference type="NCBI Taxonomy" id="1655433"/>
    <lineage>
        <taxon>Bacteria</taxon>
        <taxon>Pseudomonadati</taxon>
        <taxon>Pseudomonadota</taxon>
        <taxon>Gammaproteobacteria</taxon>
        <taxon>Chromatiales</taxon>
        <taxon>Sedimenticolaceae</taxon>
        <taxon>Candidatus Thiodiazotropha</taxon>
    </lineage>
</organism>
<keyword evidence="2" id="KW-1185">Reference proteome</keyword>
<reference evidence="1 2" key="1">
    <citation type="submission" date="2016-06" db="EMBL/GenBank/DDBJ databases">
        <title>Genome sequence of endosymbiont of Candidatus Endolucinida thiodiazotropha.</title>
        <authorList>
            <person name="Poehlein A."/>
            <person name="Koenig S."/>
            <person name="Heiden S.E."/>
            <person name="Thuermer A."/>
            <person name="Voget S."/>
            <person name="Daniel R."/>
            <person name="Markert S."/>
            <person name="Gros O."/>
            <person name="Schweder T."/>
        </authorList>
    </citation>
    <scope>NUCLEOTIDE SEQUENCE [LARGE SCALE GENOMIC DNA]</scope>
    <source>
        <strain evidence="1 2">COS</strain>
    </source>
</reference>
<dbReference type="Proteomes" id="UP000094769">
    <property type="component" value="Unassembled WGS sequence"/>
</dbReference>
<dbReference type="AlphaFoldDB" id="A0A7Z1AG80"/>
<gene>
    <name evidence="1" type="ORF">CODIS_09350</name>
</gene>
<accession>A0A7Z1AG80</accession>
<evidence type="ECO:0000313" key="1">
    <source>
        <dbReference type="EMBL" id="ODJ88840.1"/>
    </source>
</evidence>
<evidence type="ECO:0000313" key="2">
    <source>
        <dbReference type="Proteomes" id="UP000094769"/>
    </source>
</evidence>
<name>A0A7Z1AG80_9GAMM</name>
<dbReference type="RefSeq" id="WP_069121692.1">
    <property type="nucleotide sequence ID" value="NZ_MARB01000004.1"/>
</dbReference>
<proteinExistence type="predicted"/>
<dbReference type="OrthoDB" id="9791874at2"/>
<sequence>MTRRKRYRKKAGAAVSAVRLDLDTDGFTYRKWGGMQKCKPGDWLVDNGGDIYTVDVDTFANTYTETSPGRFVKTAEVWAEIAEEDGVIKTLEGETRYSAGDYVVYNDERGMDGYAVDRKAFESMYEPC</sequence>
<comment type="caution">
    <text evidence="1">The sequence shown here is derived from an EMBL/GenBank/DDBJ whole genome shotgun (WGS) entry which is preliminary data.</text>
</comment>
<dbReference type="EMBL" id="MARB01000004">
    <property type="protein sequence ID" value="ODJ88840.1"/>
    <property type="molecule type" value="Genomic_DNA"/>
</dbReference>